<evidence type="ECO:0000313" key="3">
    <source>
        <dbReference type="Proteomes" id="UP000683360"/>
    </source>
</evidence>
<evidence type="ECO:0000256" key="1">
    <source>
        <dbReference type="SAM" id="MobiDB-lite"/>
    </source>
</evidence>
<comment type="caution">
    <text evidence="2">The sequence shown here is derived from an EMBL/GenBank/DDBJ whole genome shotgun (WGS) entry which is preliminary data.</text>
</comment>
<organism evidence="2 3">
    <name type="scientific">Mytilus edulis</name>
    <name type="common">Blue mussel</name>
    <dbReference type="NCBI Taxonomy" id="6550"/>
    <lineage>
        <taxon>Eukaryota</taxon>
        <taxon>Metazoa</taxon>
        <taxon>Spiralia</taxon>
        <taxon>Lophotrochozoa</taxon>
        <taxon>Mollusca</taxon>
        <taxon>Bivalvia</taxon>
        <taxon>Autobranchia</taxon>
        <taxon>Pteriomorphia</taxon>
        <taxon>Mytilida</taxon>
        <taxon>Mytiloidea</taxon>
        <taxon>Mytilidae</taxon>
        <taxon>Mytilinae</taxon>
        <taxon>Mytilus</taxon>
    </lineage>
</organism>
<protein>
    <submittedName>
        <fullName evidence="2">Uncharacterized protein</fullName>
    </submittedName>
</protein>
<dbReference type="EMBL" id="CAJPWZ010002204">
    <property type="protein sequence ID" value="CAG2233303.1"/>
    <property type="molecule type" value="Genomic_DNA"/>
</dbReference>
<proteinExistence type="predicted"/>
<name>A0A8S3TIB0_MYTED</name>
<evidence type="ECO:0000313" key="2">
    <source>
        <dbReference type="EMBL" id="CAG2233303.1"/>
    </source>
</evidence>
<dbReference type="OrthoDB" id="9976543at2759"/>
<dbReference type="Proteomes" id="UP000683360">
    <property type="component" value="Unassembled WGS sequence"/>
</dbReference>
<sequence length="157" mass="18465">MHSYQRRYDNDVRDQIKHQETFNKAVNIIHQITETLGTDEFKDCRNTKTVSNVAAVSQAYLGTFFFKKPDTKWNEKGLTEVDKTIIPPVVEETGRTEEFRDPRICFIKALEENPDNREVRIRYANYLRDIRMKKKKQPKKTESASTKHSSMLITPCH</sequence>
<accession>A0A8S3TIB0</accession>
<feature type="compositionally biased region" description="Polar residues" evidence="1">
    <location>
        <begin position="143"/>
        <end position="157"/>
    </location>
</feature>
<dbReference type="AlphaFoldDB" id="A0A8S3TIB0"/>
<gene>
    <name evidence="2" type="ORF">MEDL_45979</name>
</gene>
<feature type="region of interest" description="Disordered" evidence="1">
    <location>
        <begin position="133"/>
        <end position="157"/>
    </location>
</feature>
<reference evidence="2" key="1">
    <citation type="submission" date="2021-03" db="EMBL/GenBank/DDBJ databases">
        <authorList>
            <person name="Bekaert M."/>
        </authorList>
    </citation>
    <scope>NUCLEOTIDE SEQUENCE</scope>
</reference>
<keyword evidence="3" id="KW-1185">Reference proteome</keyword>